<comment type="similarity">
    <text evidence="2">Belongs to the amino acid/polyamine transporter 2 family.</text>
</comment>
<feature type="transmembrane region" description="Helical" evidence="9">
    <location>
        <begin position="411"/>
        <end position="432"/>
    </location>
</feature>
<dbReference type="Proteomes" id="UP000008066">
    <property type="component" value="Unassembled WGS sequence"/>
</dbReference>
<sequence length="1681" mass="186482">MTRAGAHGATAAKNSSDTGSRQGDGEEGVGLLAAAAHTQDEDSYHYPGQDQKSTPRPKGPAKPLQLQPQERLIVHPGEDDDDNSLVSLPLRTPRTPNRVRFDLRPTIVENNSRYSTDTTTTASESRSAQAQNGHTRSRESLDFDPDPDLDFDFDLDDPLSSRHRSERGSNGSHAHRQQRIPLLTGIEAPSVTVSNQLFGEHESAEAWHLAEQRRPKSSLPAAFMNMANSIIGAGIIGQPYAMRQAGLGAGIVLLVVLTVVVDWTIRLIVINSKLSGATSFQGTVERCFGRTGLIAISVAQWAFAFGGMVAFGVIVGDSIPSVLRQIWPGLKDVPVLGVLADRRWVIVVFTIGVSYPLALYRDIAKLAKASSLALLSMAVIVVTVVVQGMLVPSEDRGQLKDWKMLVVNDGIFQAIGVISFAFVCHHNSLLIYGSLEKPTMDRFAVVTHFSTGISMLACLLMALSGFLIFGDRTLGNVLNNFPSDNTMVNIARLCFGLNMLTTLPLEAFVCREVMLNYYFPGEPFSMNLHLLFTTSLVFSAMVLSLLTCDLGSVFDLVGGTSAAAMAYILPPLCYARGIQSSAIEHQHIYTSSNAFPGLFWACFEIEPQARARALQNLGRALTIKYSKSAVPVEEYFVEARQALDQATACYNSIRDQCACWYHLGALYAARYRWTEAEEDRQEGTRFASLAYENSPKQQPTSVLSFSLLAELRKSRNKFIDAWRTFSALRSPEMRFDSKSPEVMEEMGRLLSIEYAIVASADCVDNAVVYLTEILDSVPSNDPLLYTGLCVLGDLLFARYGFHERATDYDDVIQFGEMAMSSDDNEPLITEFLLIRTMLCNQRFRVTGDITKINEAIQLMRKKLFVDSSKGRSNPLNTFALGNCLRERYEFTNALGDLEEAIQWQRQAMREAPEHHMFAARMHFYMSEILKKQYQRTMELASLNEAIEHMRMASSSPGPHSYHPEVKLLYNCSLAELHLQKYNATNDTEHLTEALSLVHTIFEEKLSGEAAQAHGLAVDTIGSIYRTLYEKTGDSSYLLEAIATYERATNQGAKLPMSHRSRSRLLSNLTWLYLRRGEETRDLGYLSKALEYCEKILKDNNAAAAERVEAGRTYLTNIVKLQQWEAAYKAANLTASLVPQLSLRSLRHSDRKQLLANLYGLASEAAGVALRAGKSPLDVLRLVEQTRGIIGASLEQLRADMSRLKDVDPELARDFAKAQQQLTSPIHQEDWSPALFDKTSSWAHRDFEERQKFDEILSRIQQTPGFENFLRPLSEAKIFEAASRGPVVVISVAPFGCDALLVTANGVRAVPLPDLSHSEVVSKAQNGDFGSYDTLEWLWMTVARPILDALGFTQRYQDSGNGSNSMPPHIWWIPTGPLTNFPLHAAGLHRARTGQTVLDRVMSSYASSITSLIHVRERWFLLPPAPSDSTSGIDGISNQVLLVAMEETPGVARHAVLPFAAKEVEVVRQLCTSMGLSPISPGGHKQTIARYLRSCQFFHFAGHGATDPVNAENSRLLLLPDNDAPANNLDDGTPTNDGSLRVSEILDMDLTSNPTHPPPFLAYLSACGTGSMRDVRVADESIHLANAFQLAGFRHVLGTFWEVLDKMCVDVTRFVYERLLRDWKSGDLTDDSVCRALHEALRRVRDREVDEIFRGVTRSVRDVVLCEEEDVAAWAPYVHFGP</sequence>
<evidence type="ECO:0000313" key="13">
    <source>
        <dbReference type="Proteomes" id="UP000008066"/>
    </source>
</evidence>
<keyword evidence="3" id="KW-0813">Transport</keyword>
<organism evidence="13">
    <name type="scientific">Chaetomium thermophilum (strain DSM 1495 / CBS 144.50 / IMI 039719)</name>
    <name type="common">Thermochaetoides thermophila</name>
    <dbReference type="NCBI Taxonomy" id="759272"/>
    <lineage>
        <taxon>Eukaryota</taxon>
        <taxon>Fungi</taxon>
        <taxon>Dikarya</taxon>
        <taxon>Ascomycota</taxon>
        <taxon>Pezizomycotina</taxon>
        <taxon>Sordariomycetes</taxon>
        <taxon>Sordariomycetidae</taxon>
        <taxon>Sordariales</taxon>
        <taxon>Chaetomiaceae</taxon>
        <taxon>Thermochaetoides</taxon>
    </lineage>
</organism>
<dbReference type="Gene3D" id="1.25.40.10">
    <property type="entry name" value="Tetratricopeptide repeat domain"/>
    <property type="match status" value="1"/>
</dbReference>
<keyword evidence="7 9" id="KW-0472">Membrane</keyword>
<dbReference type="InterPro" id="IPR013057">
    <property type="entry name" value="AA_transpt_TM"/>
</dbReference>
<dbReference type="InterPro" id="IPR024983">
    <property type="entry name" value="CHAT_dom"/>
</dbReference>
<evidence type="ECO:0000259" key="11">
    <source>
        <dbReference type="Pfam" id="PF12770"/>
    </source>
</evidence>
<dbReference type="GO" id="GO:0016020">
    <property type="term" value="C:membrane"/>
    <property type="evidence" value="ECO:0007669"/>
    <property type="project" value="UniProtKB-SubCell"/>
</dbReference>
<keyword evidence="4 9" id="KW-0812">Transmembrane</keyword>
<dbReference type="OMA" id="RERYEFT"/>
<dbReference type="GeneID" id="18255400"/>
<keyword evidence="13" id="KW-1185">Reference proteome</keyword>
<dbReference type="PANTHER" id="PTHR22950:SF458">
    <property type="entry name" value="SODIUM-COUPLED NEUTRAL AMINO ACID TRANSPORTER 11-RELATED"/>
    <property type="match status" value="1"/>
</dbReference>
<dbReference type="RefSeq" id="XP_006691877.1">
    <property type="nucleotide sequence ID" value="XM_006691814.1"/>
</dbReference>
<evidence type="ECO:0000259" key="10">
    <source>
        <dbReference type="Pfam" id="PF01490"/>
    </source>
</evidence>
<evidence type="ECO:0000256" key="4">
    <source>
        <dbReference type="ARBA" id="ARBA00022692"/>
    </source>
</evidence>
<evidence type="ECO:0000256" key="2">
    <source>
        <dbReference type="ARBA" id="ARBA00008066"/>
    </source>
</evidence>
<dbReference type="InterPro" id="IPR011990">
    <property type="entry name" value="TPR-like_helical_dom_sf"/>
</dbReference>
<feature type="compositionally biased region" description="Acidic residues" evidence="8">
    <location>
        <begin position="142"/>
        <end position="157"/>
    </location>
</feature>
<dbReference type="SUPFAM" id="SSF48452">
    <property type="entry name" value="TPR-like"/>
    <property type="match status" value="1"/>
</dbReference>
<dbReference type="OrthoDB" id="28208at2759"/>
<dbReference type="EMBL" id="GL988039">
    <property type="protein sequence ID" value="EGS22885.1"/>
    <property type="molecule type" value="Genomic_DNA"/>
</dbReference>
<evidence type="ECO:0000256" key="5">
    <source>
        <dbReference type="ARBA" id="ARBA00022970"/>
    </source>
</evidence>
<evidence type="ECO:0000256" key="6">
    <source>
        <dbReference type="ARBA" id="ARBA00022989"/>
    </source>
</evidence>
<gene>
    <name evidence="12" type="ORF">CTHT_0013620</name>
</gene>
<dbReference type="GO" id="GO:0005783">
    <property type="term" value="C:endoplasmic reticulum"/>
    <property type="evidence" value="ECO:0007669"/>
    <property type="project" value="TreeGrafter"/>
</dbReference>
<comment type="subcellular location">
    <subcellularLocation>
        <location evidence="1">Membrane</location>
        <topology evidence="1">Multi-pass membrane protein</topology>
    </subcellularLocation>
</comment>
<dbReference type="KEGG" id="cthr:CTHT_0013620"/>
<name>G0S1H5_CHATD</name>
<reference evidence="12 13" key="1">
    <citation type="journal article" date="2011" name="Cell">
        <title>Insight into structure and assembly of the nuclear pore complex by utilizing the genome of a eukaryotic thermophile.</title>
        <authorList>
            <person name="Amlacher S."/>
            <person name="Sarges P."/>
            <person name="Flemming D."/>
            <person name="van Noort V."/>
            <person name="Kunze R."/>
            <person name="Devos D.P."/>
            <person name="Arumugam M."/>
            <person name="Bork P."/>
            <person name="Hurt E."/>
        </authorList>
    </citation>
    <scope>NUCLEOTIDE SEQUENCE [LARGE SCALE GENOMIC DNA]</scope>
    <source>
        <strain evidence="13">DSM 1495 / CBS 144.50 / IMI 039719</strain>
    </source>
</reference>
<evidence type="ECO:0000313" key="12">
    <source>
        <dbReference type="EMBL" id="EGS22885.1"/>
    </source>
</evidence>
<feature type="transmembrane region" description="Helical" evidence="9">
    <location>
        <begin position="291"/>
        <end position="315"/>
    </location>
</feature>
<feature type="domain" description="Amino acid transporter transmembrane" evidence="10">
    <location>
        <begin position="216"/>
        <end position="589"/>
    </location>
</feature>
<evidence type="ECO:0000256" key="3">
    <source>
        <dbReference type="ARBA" id="ARBA00022448"/>
    </source>
</evidence>
<accession>G0S1H5</accession>
<feature type="transmembrane region" description="Helical" evidence="9">
    <location>
        <begin position="344"/>
        <end position="360"/>
    </location>
</feature>
<keyword evidence="5" id="KW-0029">Amino-acid transport</keyword>
<dbReference type="Pfam" id="PF12770">
    <property type="entry name" value="CHAT"/>
    <property type="match status" value="1"/>
</dbReference>
<feature type="domain" description="CHAT" evidence="11">
    <location>
        <begin position="1333"/>
        <end position="1680"/>
    </location>
</feature>
<evidence type="ECO:0000256" key="1">
    <source>
        <dbReference type="ARBA" id="ARBA00004141"/>
    </source>
</evidence>
<feature type="transmembrane region" description="Helical" evidence="9">
    <location>
        <begin position="530"/>
        <end position="547"/>
    </location>
</feature>
<feature type="transmembrane region" description="Helical" evidence="9">
    <location>
        <begin position="372"/>
        <end position="391"/>
    </location>
</feature>
<dbReference type="PANTHER" id="PTHR22950">
    <property type="entry name" value="AMINO ACID TRANSPORTER"/>
    <property type="match status" value="1"/>
</dbReference>
<feature type="compositionally biased region" description="Polar residues" evidence="8">
    <location>
        <begin position="12"/>
        <end position="21"/>
    </location>
</feature>
<feature type="transmembrane region" description="Helical" evidence="9">
    <location>
        <begin position="444"/>
        <end position="470"/>
    </location>
</feature>
<feature type="region of interest" description="Disordered" evidence="8">
    <location>
        <begin position="1"/>
        <end position="180"/>
    </location>
</feature>
<feature type="transmembrane region" description="Helical" evidence="9">
    <location>
        <begin position="490"/>
        <end position="509"/>
    </location>
</feature>
<evidence type="ECO:0000256" key="9">
    <source>
        <dbReference type="SAM" id="Phobius"/>
    </source>
</evidence>
<dbReference type="eggNOG" id="KOG1305">
    <property type="taxonomic scope" value="Eukaryota"/>
</dbReference>
<proteinExistence type="inferred from homology"/>
<dbReference type="STRING" id="759272.G0S1H5"/>
<evidence type="ECO:0000256" key="8">
    <source>
        <dbReference type="SAM" id="MobiDB-lite"/>
    </source>
</evidence>
<keyword evidence="6 9" id="KW-1133">Transmembrane helix</keyword>
<dbReference type="Pfam" id="PF01490">
    <property type="entry name" value="Aa_trans"/>
    <property type="match status" value="1"/>
</dbReference>
<dbReference type="GO" id="GO:0015179">
    <property type="term" value="F:L-amino acid transmembrane transporter activity"/>
    <property type="evidence" value="ECO:0007669"/>
    <property type="project" value="TreeGrafter"/>
</dbReference>
<dbReference type="HOGENOM" id="CLU_241478_0_0_1"/>
<feature type="transmembrane region" description="Helical" evidence="9">
    <location>
        <begin position="247"/>
        <end position="270"/>
    </location>
</feature>
<protein>
    <submittedName>
        <fullName evidence="12">Putative amino acid transporter protein</fullName>
    </submittedName>
</protein>
<feature type="compositionally biased region" description="Polar residues" evidence="8">
    <location>
        <begin position="108"/>
        <end position="134"/>
    </location>
</feature>
<evidence type="ECO:0000256" key="7">
    <source>
        <dbReference type="ARBA" id="ARBA00023136"/>
    </source>
</evidence>